<evidence type="ECO:0008006" key="3">
    <source>
        <dbReference type="Google" id="ProtNLM"/>
    </source>
</evidence>
<accession>A0AAW2QZY6</accession>
<gene>
    <name evidence="2" type="ORF">Sradi_3253100</name>
</gene>
<dbReference type="AlphaFoldDB" id="A0AAW2QZY6"/>
<dbReference type="InterPro" id="IPR043502">
    <property type="entry name" value="DNA/RNA_pol_sf"/>
</dbReference>
<comment type="caution">
    <text evidence="2">The sequence shown here is derived from an EMBL/GenBank/DDBJ whole genome shotgun (WGS) entry which is preliminary data.</text>
</comment>
<reference evidence="2" key="1">
    <citation type="submission" date="2020-06" db="EMBL/GenBank/DDBJ databases">
        <authorList>
            <person name="Li T."/>
            <person name="Hu X."/>
            <person name="Zhang T."/>
            <person name="Song X."/>
            <person name="Zhang H."/>
            <person name="Dai N."/>
            <person name="Sheng W."/>
            <person name="Hou X."/>
            <person name="Wei L."/>
        </authorList>
    </citation>
    <scope>NUCLEOTIDE SEQUENCE</scope>
    <source>
        <strain evidence="2">G02</strain>
        <tissue evidence="2">Leaf</tissue>
    </source>
</reference>
<sequence length="279" mass="32029">MDIPPSYNLILGRPALNTSHVVVSTYHMKLKFLVGDGVGEVRGDQYTVRKCYVEAIKSSNNQMEVDIPNKESNKNFPQQEDQRGAVPTRVQPAEELLSIQLVPREPDKIIKIGSQLSLRLAGQLITLLQQNADIFAWIANDLIGIDPSIDVHTLNVDPTFSLVKQKKRHFKPRRIRSYKRRKFNFHNVMLIPKLGYHQIMLNLDDQKRKEIEVNSEKIRAIKEIKPPSNLNEVQRLAGRIAALSRFISRLAEWSLPSFKDLRKPMISSGMRTVSKRFKI</sequence>
<dbReference type="Gene3D" id="3.30.70.270">
    <property type="match status" value="1"/>
</dbReference>
<evidence type="ECO:0000256" key="1">
    <source>
        <dbReference type="SAM" id="MobiDB-lite"/>
    </source>
</evidence>
<proteinExistence type="predicted"/>
<name>A0AAW2QZY6_SESRA</name>
<evidence type="ECO:0000313" key="2">
    <source>
        <dbReference type="EMBL" id="KAL0373374.1"/>
    </source>
</evidence>
<dbReference type="EMBL" id="JACGWJ010000014">
    <property type="protein sequence ID" value="KAL0373374.1"/>
    <property type="molecule type" value="Genomic_DNA"/>
</dbReference>
<reference evidence="2" key="2">
    <citation type="journal article" date="2024" name="Plant">
        <title>Genomic evolution and insights into agronomic trait innovations of Sesamum species.</title>
        <authorList>
            <person name="Miao H."/>
            <person name="Wang L."/>
            <person name="Qu L."/>
            <person name="Liu H."/>
            <person name="Sun Y."/>
            <person name="Le M."/>
            <person name="Wang Q."/>
            <person name="Wei S."/>
            <person name="Zheng Y."/>
            <person name="Lin W."/>
            <person name="Duan Y."/>
            <person name="Cao H."/>
            <person name="Xiong S."/>
            <person name="Wang X."/>
            <person name="Wei L."/>
            <person name="Li C."/>
            <person name="Ma Q."/>
            <person name="Ju M."/>
            <person name="Zhao R."/>
            <person name="Li G."/>
            <person name="Mu C."/>
            <person name="Tian Q."/>
            <person name="Mei H."/>
            <person name="Zhang T."/>
            <person name="Gao T."/>
            <person name="Zhang H."/>
        </authorList>
    </citation>
    <scope>NUCLEOTIDE SEQUENCE</scope>
    <source>
        <strain evidence="2">G02</strain>
    </source>
</reference>
<protein>
    <recommendedName>
        <fullName evidence="3">Reverse transcriptase domain-containing protein</fullName>
    </recommendedName>
</protein>
<organism evidence="2">
    <name type="scientific">Sesamum radiatum</name>
    <name type="common">Black benniseed</name>
    <dbReference type="NCBI Taxonomy" id="300843"/>
    <lineage>
        <taxon>Eukaryota</taxon>
        <taxon>Viridiplantae</taxon>
        <taxon>Streptophyta</taxon>
        <taxon>Embryophyta</taxon>
        <taxon>Tracheophyta</taxon>
        <taxon>Spermatophyta</taxon>
        <taxon>Magnoliopsida</taxon>
        <taxon>eudicotyledons</taxon>
        <taxon>Gunneridae</taxon>
        <taxon>Pentapetalae</taxon>
        <taxon>asterids</taxon>
        <taxon>lamiids</taxon>
        <taxon>Lamiales</taxon>
        <taxon>Pedaliaceae</taxon>
        <taxon>Sesamum</taxon>
    </lineage>
</organism>
<dbReference type="InterPro" id="IPR043128">
    <property type="entry name" value="Rev_trsase/Diguanyl_cyclase"/>
</dbReference>
<dbReference type="SUPFAM" id="SSF56672">
    <property type="entry name" value="DNA/RNA polymerases"/>
    <property type="match status" value="1"/>
</dbReference>
<feature type="region of interest" description="Disordered" evidence="1">
    <location>
        <begin position="66"/>
        <end position="87"/>
    </location>
</feature>